<evidence type="ECO:0000313" key="2">
    <source>
        <dbReference type="Proteomes" id="UP000198850"/>
    </source>
</evidence>
<organism evidence="1 2">
    <name type="scientific">Pedobacter hartonius</name>
    <dbReference type="NCBI Taxonomy" id="425514"/>
    <lineage>
        <taxon>Bacteria</taxon>
        <taxon>Pseudomonadati</taxon>
        <taxon>Bacteroidota</taxon>
        <taxon>Sphingobacteriia</taxon>
        <taxon>Sphingobacteriales</taxon>
        <taxon>Sphingobacteriaceae</taxon>
        <taxon>Pedobacter</taxon>
    </lineage>
</organism>
<dbReference type="EMBL" id="FNRA01000001">
    <property type="protein sequence ID" value="SDZ82159.1"/>
    <property type="molecule type" value="Genomic_DNA"/>
</dbReference>
<protein>
    <submittedName>
        <fullName evidence="1">Uncharacterized protein</fullName>
    </submittedName>
</protein>
<dbReference type="AlphaFoldDB" id="A0A1H3W4W1"/>
<proteinExistence type="predicted"/>
<reference evidence="1 2" key="1">
    <citation type="submission" date="2016-10" db="EMBL/GenBank/DDBJ databases">
        <authorList>
            <person name="de Groot N.N."/>
        </authorList>
    </citation>
    <scope>NUCLEOTIDE SEQUENCE [LARGE SCALE GENOMIC DNA]</scope>
    <source>
        <strain evidence="1 2">DSM 19033</strain>
    </source>
</reference>
<dbReference type="Proteomes" id="UP000198850">
    <property type="component" value="Unassembled WGS sequence"/>
</dbReference>
<keyword evidence="2" id="KW-1185">Reference proteome</keyword>
<sequence>MKNLNLSGTLLIQNRSIYATLIFSLLFISQGNAQNNQAAAYGGVVVKR</sequence>
<accession>A0A1H3W4W1</accession>
<dbReference type="STRING" id="425514.SAMN05443550_101101"/>
<name>A0A1H3W4W1_9SPHI</name>
<evidence type="ECO:0000313" key="1">
    <source>
        <dbReference type="EMBL" id="SDZ82159.1"/>
    </source>
</evidence>
<gene>
    <name evidence="1" type="ORF">SAMN05443550_101101</name>
</gene>